<dbReference type="KEGG" id="kfa:Q73A0000_00760"/>
<name>A0A7M2Y4D8_9FLAO</name>
<keyword evidence="1 2" id="KW-0732">Signal</keyword>
<dbReference type="Proteomes" id="UP000594195">
    <property type="component" value="Chromosome"/>
</dbReference>
<protein>
    <submittedName>
        <fullName evidence="4">Omp28-related outer membrane protein</fullName>
    </submittedName>
</protein>
<keyword evidence="5" id="KW-1185">Reference proteome</keyword>
<dbReference type="Gene3D" id="2.60.40.10">
    <property type="entry name" value="Immunoglobulins"/>
    <property type="match status" value="1"/>
</dbReference>
<dbReference type="AlphaFoldDB" id="A0A7M2Y4D8"/>
<gene>
    <name evidence="4" type="ORF">Q73A0000_00760</name>
</gene>
<evidence type="ECO:0000313" key="4">
    <source>
        <dbReference type="EMBL" id="QOW08980.1"/>
    </source>
</evidence>
<feature type="domain" description="Secretion system C-terminal sorting" evidence="3">
    <location>
        <begin position="401"/>
        <end position="472"/>
    </location>
</feature>
<accession>A0A7M2Y4D8</accession>
<reference evidence="4 5" key="1">
    <citation type="submission" date="2019-05" db="EMBL/GenBank/DDBJ databases">
        <title>Chryseobacterium sp. isolated from King George Island, maritime Antarctica.</title>
        <authorList>
            <person name="Peng X."/>
        </authorList>
    </citation>
    <scope>NUCLEOTIDE SEQUENCE [LARGE SCALE GENOMIC DNA]</scope>
    <source>
        <strain evidence="4 5">7-3A</strain>
    </source>
</reference>
<dbReference type="SUPFAM" id="SSF52833">
    <property type="entry name" value="Thioredoxin-like"/>
    <property type="match status" value="1"/>
</dbReference>
<dbReference type="Pfam" id="PF18962">
    <property type="entry name" value="Por_Secre_tail"/>
    <property type="match status" value="1"/>
</dbReference>
<dbReference type="InterPro" id="IPR036249">
    <property type="entry name" value="Thioredoxin-like_sf"/>
</dbReference>
<evidence type="ECO:0000256" key="2">
    <source>
        <dbReference type="SAM" id="SignalP"/>
    </source>
</evidence>
<dbReference type="InterPro" id="IPR013783">
    <property type="entry name" value="Ig-like_fold"/>
</dbReference>
<evidence type="ECO:0000259" key="3">
    <source>
        <dbReference type="Pfam" id="PF18962"/>
    </source>
</evidence>
<dbReference type="EMBL" id="CP040442">
    <property type="protein sequence ID" value="QOW08980.1"/>
    <property type="molecule type" value="Genomic_DNA"/>
</dbReference>
<dbReference type="RefSeq" id="WP_193812190.1">
    <property type="nucleotide sequence ID" value="NZ_CP040442.1"/>
</dbReference>
<evidence type="ECO:0000256" key="1">
    <source>
        <dbReference type="ARBA" id="ARBA00022729"/>
    </source>
</evidence>
<dbReference type="NCBIfam" id="TIGR04183">
    <property type="entry name" value="Por_Secre_tail"/>
    <property type="match status" value="1"/>
</dbReference>
<evidence type="ECO:0000313" key="5">
    <source>
        <dbReference type="Proteomes" id="UP000594195"/>
    </source>
</evidence>
<feature type="signal peptide" evidence="2">
    <location>
        <begin position="1"/>
        <end position="19"/>
    </location>
</feature>
<proteinExistence type="predicted"/>
<organism evidence="4 5">
    <name type="scientific">Kaistella flava</name>
    <name type="common">ex Peng et al. 2021</name>
    <dbReference type="NCBI Taxonomy" id="2038776"/>
    <lineage>
        <taxon>Bacteria</taxon>
        <taxon>Pseudomonadati</taxon>
        <taxon>Bacteroidota</taxon>
        <taxon>Flavobacteriia</taxon>
        <taxon>Flavobacteriales</taxon>
        <taxon>Weeksellaceae</taxon>
        <taxon>Chryseobacterium group</taxon>
        <taxon>Kaistella</taxon>
    </lineage>
</organism>
<sequence>MKKLYFLATAFYLTGFMNANSFNQKPITSKPAADNDIQVVSGKINKFLVAGSETAIRLTIKNVGTNNITSVEFNWNDGTGDHKEKITAYLNVGQQREITHPILTSYTDIASKNITLTITKVNDNADSNPADNNLTVTTSVVSQFLPKKVVFEEGTGTWCGWCPRGMVALDKVNEDYPNDQISIAVHNGDPMVLAAYNAGAAFAGYPGMNVDRELKGVDVSPNSIGNHVATRKLIAAPAKLSGEYSIINNQLTANVAAQFFIVNNNVNYRLAAVVVEDEVQGTASGYRQSNYYAGGGNGPMGGFENLPATVPANQMIYNHVGRALLGGYAGQTGSIPTSVTDEQIVNYTFSYTVPAAYNQEKLSTVLLLLDATDGTILNAVKLDKTALAVNNIKPNAANITLYPNPAKSDFNLKLAADGTYNVVIFDVSGKMVKNYGVVKSNSKTINLPINLTPGKYFVNISQDGNSITKDLLVK</sequence>
<dbReference type="InterPro" id="IPR026444">
    <property type="entry name" value="Secre_tail"/>
</dbReference>
<feature type="chain" id="PRO_5032606275" evidence="2">
    <location>
        <begin position="20"/>
        <end position="474"/>
    </location>
</feature>